<protein>
    <submittedName>
        <fullName evidence="1">Uncharacterized protein</fullName>
    </submittedName>
</protein>
<dbReference type="EMBL" id="WQMS01000007">
    <property type="protein sequence ID" value="MVO77642.1"/>
    <property type="molecule type" value="Genomic_DNA"/>
</dbReference>
<sequence>MRALLAIIAIIVLLLIIGVATGFLNINQTKEASLPKVEVKGGQAPAFDANVGAVDVGTKNETIKVPTVDVKTANETSNH</sequence>
<dbReference type="RefSeq" id="WP_157026608.1">
    <property type="nucleotide sequence ID" value="NZ_WQMS01000007.1"/>
</dbReference>
<gene>
    <name evidence="1" type="ORF">GON01_06800</name>
</gene>
<keyword evidence="2" id="KW-1185">Reference proteome</keyword>
<comment type="caution">
    <text evidence="1">The sequence shown here is derived from an EMBL/GenBank/DDBJ whole genome shotgun (WGS) entry which is preliminary data.</text>
</comment>
<proteinExistence type="predicted"/>
<reference evidence="1 2" key="1">
    <citation type="submission" date="2019-12" db="EMBL/GenBank/DDBJ databases">
        <authorList>
            <person name="Huq M.A."/>
        </authorList>
    </citation>
    <scope>NUCLEOTIDE SEQUENCE [LARGE SCALE GENOMIC DNA]</scope>
    <source>
        <strain evidence="1 2">MAH-20</strain>
    </source>
</reference>
<accession>A0A6I4IZD3</accession>
<evidence type="ECO:0000313" key="2">
    <source>
        <dbReference type="Proteomes" id="UP000441389"/>
    </source>
</evidence>
<organism evidence="1 2">
    <name type="scientific">Sphingomonas horti</name>
    <dbReference type="NCBI Taxonomy" id="2682842"/>
    <lineage>
        <taxon>Bacteria</taxon>
        <taxon>Pseudomonadati</taxon>
        <taxon>Pseudomonadota</taxon>
        <taxon>Alphaproteobacteria</taxon>
        <taxon>Sphingomonadales</taxon>
        <taxon>Sphingomonadaceae</taxon>
        <taxon>Sphingomonas</taxon>
    </lineage>
</organism>
<dbReference type="AlphaFoldDB" id="A0A6I4IZD3"/>
<name>A0A6I4IZD3_9SPHN</name>
<dbReference type="Proteomes" id="UP000441389">
    <property type="component" value="Unassembled WGS sequence"/>
</dbReference>
<evidence type="ECO:0000313" key="1">
    <source>
        <dbReference type="EMBL" id="MVO77642.1"/>
    </source>
</evidence>